<keyword evidence="1" id="KW-0436">Ligase</keyword>
<comment type="caution">
    <text evidence="5">The sequence shown here is derived from an EMBL/GenBank/DDBJ whole genome shotgun (WGS) entry which is preliminary data.</text>
</comment>
<evidence type="ECO:0008006" key="7">
    <source>
        <dbReference type="Google" id="ProtNLM"/>
    </source>
</evidence>
<dbReference type="GO" id="GO:0004812">
    <property type="term" value="F:aminoacyl-tRNA ligase activity"/>
    <property type="evidence" value="ECO:0007669"/>
    <property type="project" value="InterPro"/>
</dbReference>
<dbReference type="PANTHER" id="PTHR33395:SF22">
    <property type="entry name" value="REVERSE TRANSCRIPTASE DOMAIN-CONTAINING PROTEIN"/>
    <property type="match status" value="1"/>
</dbReference>
<dbReference type="GO" id="GO:0006412">
    <property type="term" value="P:translation"/>
    <property type="evidence" value="ECO:0007669"/>
    <property type="project" value="UniProtKB-KW"/>
</dbReference>
<protein>
    <recommendedName>
        <fullName evidence="7">Endonuclease/exonuclease/phosphatase domain-containing protein</fullName>
    </recommendedName>
</protein>
<keyword evidence="4" id="KW-0648">Protein biosynthesis</keyword>
<dbReference type="EMBL" id="JOJR01010302">
    <property type="protein sequence ID" value="RCN25823.1"/>
    <property type="molecule type" value="Genomic_DNA"/>
</dbReference>
<dbReference type="InterPro" id="IPR004115">
    <property type="entry name" value="GAD-like_sf"/>
</dbReference>
<accession>A0A368F170</accession>
<gene>
    <name evidence="5" type="ORF">ANCCAN_28462</name>
</gene>
<dbReference type="GO" id="GO:0005737">
    <property type="term" value="C:cytoplasm"/>
    <property type="evidence" value="ECO:0007669"/>
    <property type="project" value="InterPro"/>
</dbReference>
<name>A0A368F170_ANCCA</name>
<dbReference type="GO" id="GO:0007508">
    <property type="term" value="P:larval heart development"/>
    <property type="evidence" value="ECO:0007669"/>
    <property type="project" value="TreeGrafter"/>
</dbReference>
<dbReference type="PANTHER" id="PTHR33395">
    <property type="entry name" value="TRANSCRIPTASE, PUTATIVE-RELATED-RELATED"/>
    <property type="match status" value="1"/>
</dbReference>
<evidence type="ECO:0000313" key="5">
    <source>
        <dbReference type="EMBL" id="RCN25823.1"/>
    </source>
</evidence>
<dbReference type="STRING" id="29170.A0A368F170"/>
<proteinExistence type="predicted"/>
<evidence type="ECO:0000313" key="6">
    <source>
        <dbReference type="Proteomes" id="UP000252519"/>
    </source>
</evidence>
<dbReference type="Gene3D" id="3.30.1360.30">
    <property type="entry name" value="GAD-like domain"/>
    <property type="match status" value="1"/>
</dbReference>
<evidence type="ECO:0000256" key="4">
    <source>
        <dbReference type="ARBA" id="ARBA00022917"/>
    </source>
</evidence>
<dbReference type="AlphaFoldDB" id="A0A368F170"/>
<evidence type="ECO:0000256" key="2">
    <source>
        <dbReference type="ARBA" id="ARBA00022741"/>
    </source>
</evidence>
<evidence type="ECO:0000256" key="1">
    <source>
        <dbReference type="ARBA" id="ARBA00022598"/>
    </source>
</evidence>
<dbReference type="Proteomes" id="UP000252519">
    <property type="component" value="Unassembled WGS sequence"/>
</dbReference>
<reference evidence="5 6" key="1">
    <citation type="submission" date="2014-10" db="EMBL/GenBank/DDBJ databases">
        <title>Draft genome of the hookworm Ancylostoma caninum.</title>
        <authorList>
            <person name="Mitreva M."/>
        </authorList>
    </citation>
    <scope>NUCLEOTIDE SEQUENCE [LARGE SCALE GENOMIC DNA]</scope>
    <source>
        <strain evidence="5 6">Baltimore</strain>
    </source>
</reference>
<dbReference type="GO" id="GO:0031012">
    <property type="term" value="C:extracellular matrix"/>
    <property type="evidence" value="ECO:0007669"/>
    <property type="project" value="TreeGrafter"/>
</dbReference>
<sequence>MHQSCSSLELNSNVYTVYFGTYYVDSVLSGGGYDGYKVSSMNKLSYLFPRLIANAICQSYLRSTFQPSAIFDRSKDVWFKNTDAAKLIECYGVEDGDCVVFSWGDEEGVQWTLGQLRNMVAEAGGLRKQRKICAHWIVDFPLFSVEDTRSSAHTILSLLLFQSTGTDRLLLISGILLLPRYGLKPVKKTSNAQSDAPAWVQAILERWDGFFTRFDKMFDLVLRMQETQSAVLTRLKTLEERVVTMNEQPPSSNAALYSILVKFHADARIVSSKSCGITWVGIGEQIDDAATHVFDQKALEEVVEASADSELIRELSTGQIDVHRHPKIRNVKSSRPRIIKVYLRNQDLRDRLLHHIRNGRLSLTKQFVHSYARKDYTREELEYDRCLRKKAGQLNHQEGMLKYIVRDLSIHELRYPRELPSRTTFDVHSASQTALEHASQCSHFVDESFTGSLGIRALQHDYFNTKCFGSIVVMGGLNFPLIDWDNKTHRGDVSSKSSTLFLDFSRNFNLNQVIDRPTHGLNILNIILASEVSILENIDVGPPFSTSDHNAISFSLREITPMQTNATKNRPNYAKADFHAIVEALTSVDWLAFINNSDHIDDCYRNLVEYIHSLILRYVPMHTSSKPPEAYPRYIRTLKAKLDFYHLKRNAFGNAKYMMYARKLKRALARFSLLKEKRIAQCKNTKRFFNYCRLKLDIRESIPAMLSSNSEQVETDRAKAELFADYFESVYKIP</sequence>
<evidence type="ECO:0000256" key="3">
    <source>
        <dbReference type="ARBA" id="ARBA00022840"/>
    </source>
</evidence>
<keyword evidence="2" id="KW-0547">Nucleotide-binding</keyword>
<organism evidence="5 6">
    <name type="scientific">Ancylostoma caninum</name>
    <name type="common">Dog hookworm</name>
    <dbReference type="NCBI Taxonomy" id="29170"/>
    <lineage>
        <taxon>Eukaryota</taxon>
        <taxon>Metazoa</taxon>
        <taxon>Ecdysozoa</taxon>
        <taxon>Nematoda</taxon>
        <taxon>Chromadorea</taxon>
        <taxon>Rhabditida</taxon>
        <taxon>Rhabditina</taxon>
        <taxon>Rhabditomorpha</taxon>
        <taxon>Strongyloidea</taxon>
        <taxon>Ancylostomatidae</taxon>
        <taxon>Ancylostomatinae</taxon>
        <taxon>Ancylostoma</taxon>
    </lineage>
</organism>
<dbReference type="GO" id="GO:0061343">
    <property type="term" value="P:cell adhesion involved in heart morphogenesis"/>
    <property type="evidence" value="ECO:0007669"/>
    <property type="project" value="TreeGrafter"/>
</dbReference>
<dbReference type="GO" id="GO:0005524">
    <property type="term" value="F:ATP binding"/>
    <property type="evidence" value="ECO:0007669"/>
    <property type="project" value="UniProtKB-KW"/>
</dbReference>
<dbReference type="SUPFAM" id="SSF55261">
    <property type="entry name" value="GAD domain-like"/>
    <property type="match status" value="1"/>
</dbReference>
<keyword evidence="6" id="KW-1185">Reference proteome</keyword>
<dbReference type="OrthoDB" id="6152807at2759"/>
<keyword evidence="3" id="KW-0067">ATP-binding</keyword>